<dbReference type="Proteomes" id="UP000248790">
    <property type="component" value="Unassembled WGS sequence"/>
</dbReference>
<gene>
    <name evidence="1" type="ORF">LX87_00681</name>
</gene>
<keyword evidence="2" id="KW-1185">Reference proteome</keyword>
<dbReference type="RefSeq" id="WP_111626750.1">
    <property type="nucleotide sequence ID" value="NZ_QLMC01000001.1"/>
</dbReference>
<evidence type="ECO:0000313" key="2">
    <source>
        <dbReference type="Proteomes" id="UP000248790"/>
    </source>
</evidence>
<dbReference type="EMBL" id="QLMC01000001">
    <property type="protein sequence ID" value="RAK02561.1"/>
    <property type="molecule type" value="Genomic_DNA"/>
</dbReference>
<sequence length="465" mass="54647">MGNNVKVYYFILFFLLWVKTTGGYAQETEQYPIILSSRWFHPSSPKDTLSTIRMVELYKPDRIDWMYCTNDSQLAQLRMRKVPYSLAINPQVPDSAGYTVNGRIKDFRGQKLAAPWMRNWKQKNPYWGCVNAPVFQQLFLQESYKLIDLKAYGLFVDDARFNDHATEWGGCLCEYCLTGFTKYLQDNGADSLKSSFNYRVFLQNEGIEVLPIKDRLIPLWIHYQTFQTQSVIRFLKTWRQEVEKYAGRPVTFLTNNYGGQWTEIYKIFDIGVAELPENRLNRNYLLARMTEADRLNKKQYFALSSDKEGKQLKALFLTYSAGSTLIIPWDVYIPTKSEQTANRYFGENQKFQPIYHLLRQGQKHILRTANANNKARKAAPFQIITESKRDSLNLHEYDFGKYRIVMIEIDKYRKSHTIKLQPSTLLKKENIQVLFPDPELVDIWQEGRNYKVIFSSELVILRISK</sequence>
<comment type="caution">
    <text evidence="1">The sequence shown here is derived from an EMBL/GenBank/DDBJ whole genome shotgun (WGS) entry which is preliminary data.</text>
</comment>
<reference evidence="1 2" key="1">
    <citation type="submission" date="2018-06" db="EMBL/GenBank/DDBJ databases">
        <title>Genomic Encyclopedia of Archaeal and Bacterial Type Strains, Phase II (KMG-II): from individual species to whole genera.</title>
        <authorList>
            <person name="Goeker M."/>
        </authorList>
    </citation>
    <scope>NUCLEOTIDE SEQUENCE [LARGE SCALE GENOMIC DNA]</scope>
    <source>
        <strain evidence="1 2">DSM 21851</strain>
    </source>
</reference>
<dbReference type="AlphaFoldDB" id="A0A327X749"/>
<proteinExistence type="predicted"/>
<dbReference type="OrthoDB" id="931708at2"/>
<protein>
    <submittedName>
        <fullName evidence="1">Uncharacterized protein</fullName>
    </submittedName>
</protein>
<evidence type="ECO:0000313" key="1">
    <source>
        <dbReference type="EMBL" id="RAK02561.1"/>
    </source>
</evidence>
<accession>A0A327X749</accession>
<name>A0A327X749_LARAB</name>
<organism evidence="1 2">
    <name type="scientific">Larkinella arboricola</name>
    <dbReference type="NCBI Taxonomy" id="643671"/>
    <lineage>
        <taxon>Bacteria</taxon>
        <taxon>Pseudomonadati</taxon>
        <taxon>Bacteroidota</taxon>
        <taxon>Cytophagia</taxon>
        <taxon>Cytophagales</taxon>
        <taxon>Spirosomataceae</taxon>
        <taxon>Larkinella</taxon>
    </lineage>
</organism>